<dbReference type="RefSeq" id="XP_001014722.2">
    <property type="nucleotide sequence ID" value="XM_001014722.2"/>
</dbReference>
<reference evidence="2" key="1">
    <citation type="journal article" date="2006" name="PLoS Biol.">
        <title>Macronuclear genome sequence of the ciliate Tetrahymena thermophila, a model eukaryote.</title>
        <authorList>
            <person name="Eisen J.A."/>
            <person name="Coyne R.S."/>
            <person name="Wu M."/>
            <person name="Wu D."/>
            <person name="Thiagarajan M."/>
            <person name="Wortman J.R."/>
            <person name="Badger J.H."/>
            <person name="Ren Q."/>
            <person name="Amedeo P."/>
            <person name="Jones K.M."/>
            <person name="Tallon L.J."/>
            <person name="Delcher A.L."/>
            <person name="Salzberg S.L."/>
            <person name="Silva J.C."/>
            <person name="Haas B.J."/>
            <person name="Majoros W.H."/>
            <person name="Farzad M."/>
            <person name="Carlton J.M."/>
            <person name="Smith R.K. Jr."/>
            <person name="Garg J."/>
            <person name="Pearlman R.E."/>
            <person name="Karrer K.M."/>
            <person name="Sun L."/>
            <person name="Manning G."/>
            <person name="Elde N.C."/>
            <person name="Turkewitz A.P."/>
            <person name="Asai D.J."/>
            <person name="Wilkes D.E."/>
            <person name="Wang Y."/>
            <person name="Cai H."/>
            <person name="Collins K."/>
            <person name="Stewart B.A."/>
            <person name="Lee S.R."/>
            <person name="Wilamowska K."/>
            <person name="Weinberg Z."/>
            <person name="Ruzzo W.L."/>
            <person name="Wloga D."/>
            <person name="Gaertig J."/>
            <person name="Frankel J."/>
            <person name="Tsao C.-C."/>
            <person name="Gorovsky M.A."/>
            <person name="Keeling P.J."/>
            <person name="Waller R.F."/>
            <person name="Patron N.J."/>
            <person name="Cherry J.M."/>
            <person name="Stover N.A."/>
            <person name="Krieger C.J."/>
            <person name="del Toro C."/>
            <person name="Ryder H.F."/>
            <person name="Williamson S.C."/>
            <person name="Barbeau R.A."/>
            <person name="Hamilton E.P."/>
            <person name="Orias E."/>
        </authorList>
    </citation>
    <scope>NUCLEOTIDE SEQUENCE [LARGE SCALE GENOMIC DNA]</scope>
    <source>
        <strain evidence="2">SB210</strain>
    </source>
</reference>
<organism evidence="1 2">
    <name type="scientific">Tetrahymena thermophila (strain SB210)</name>
    <dbReference type="NCBI Taxonomy" id="312017"/>
    <lineage>
        <taxon>Eukaryota</taxon>
        <taxon>Sar</taxon>
        <taxon>Alveolata</taxon>
        <taxon>Ciliophora</taxon>
        <taxon>Intramacronucleata</taxon>
        <taxon>Oligohymenophorea</taxon>
        <taxon>Hymenostomatida</taxon>
        <taxon>Tetrahymenina</taxon>
        <taxon>Tetrahymenidae</taxon>
        <taxon>Tetrahymena</taxon>
    </lineage>
</organism>
<proteinExistence type="predicted"/>
<keyword evidence="2" id="KW-1185">Reference proteome</keyword>
<dbReference type="HOGENOM" id="CLU_889925_0_0_1"/>
<dbReference type="EMBL" id="GG662712">
    <property type="protein sequence ID" value="EAR94426.2"/>
    <property type="molecule type" value="Genomic_DNA"/>
</dbReference>
<name>Q23DG4_TETTS</name>
<sequence length="335" mass="40441">MLLKRSQGLFKSYRFLCFRNQNMFCINTHVYNRQNYANLLIEQIKEPLIQRQQELLKVEETIQNLNEFEQLQQYVKDYQSMVIKQKENIDDLMEYYVIVFLQKLTDMEREISCSSVFQQERSEIINVLNDIILKYLNNFSKESLLVILNFITESPIDDKRKFFRIFEFAIARTQFVMKMKEEQLSLLLQKIEKLYKKGYLQQDIFIELIEKIEFSIVEQQLKDFEPADLASVAYIYSTHYQGTEVFFYQLKENLLRVLKQMNVEQQVVTYWSLVNSGYFSSNIILPDYKIKWILNQQNELKIFYKLLITNAYTQQKHLYQRSITNIFNSLIARDK</sequence>
<dbReference type="InParanoid" id="Q23DG4"/>
<dbReference type="AlphaFoldDB" id="Q23DG4"/>
<protein>
    <submittedName>
        <fullName evidence="1">Uncharacterized protein</fullName>
    </submittedName>
</protein>
<gene>
    <name evidence="1" type="ORF">TTHERM_00047270</name>
</gene>
<evidence type="ECO:0000313" key="2">
    <source>
        <dbReference type="Proteomes" id="UP000009168"/>
    </source>
</evidence>
<dbReference type="KEGG" id="tet:TTHERM_00047270"/>
<evidence type="ECO:0000313" key="1">
    <source>
        <dbReference type="EMBL" id="EAR94426.2"/>
    </source>
</evidence>
<dbReference type="Proteomes" id="UP000009168">
    <property type="component" value="Unassembled WGS sequence"/>
</dbReference>
<dbReference type="OrthoDB" id="10670138at2759"/>
<accession>Q23DG4</accession>
<dbReference type="GeneID" id="7833405"/>